<dbReference type="InterPro" id="IPR013760">
    <property type="entry name" value="Topo_IIA-like_dom_sf"/>
</dbReference>
<reference evidence="18 19" key="1">
    <citation type="submission" date="2024-10" db="EMBL/GenBank/DDBJ databases">
        <title>Updated reference genomes for cyclostephanoid diatoms.</title>
        <authorList>
            <person name="Roberts W.R."/>
            <person name="Alverson A.J."/>
        </authorList>
    </citation>
    <scope>NUCLEOTIDE SEQUENCE [LARGE SCALE GENOMIC DNA]</scope>
    <source>
        <strain evidence="18 19">AJA010-31</strain>
    </source>
</reference>
<evidence type="ECO:0000256" key="14">
    <source>
        <dbReference type="RuleBase" id="RU362094"/>
    </source>
</evidence>
<evidence type="ECO:0000256" key="5">
    <source>
        <dbReference type="ARBA" id="ARBA00011080"/>
    </source>
</evidence>
<dbReference type="InterPro" id="IPR001154">
    <property type="entry name" value="TopoII_euk"/>
</dbReference>
<dbReference type="InterPro" id="IPR013758">
    <property type="entry name" value="Topo_IIA_A/C_ab"/>
</dbReference>
<dbReference type="PROSITE" id="PS50880">
    <property type="entry name" value="TOPRIM"/>
    <property type="match status" value="1"/>
</dbReference>
<evidence type="ECO:0000313" key="18">
    <source>
        <dbReference type="EMBL" id="KAL3770430.1"/>
    </source>
</evidence>
<feature type="region of interest" description="Disordered" evidence="15">
    <location>
        <begin position="544"/>
        <end position="563"/>
    </location>
</feature>
<dbReference type="Pfam" id="PF00521">
    <property type="entry name" value="DNA_topoisoIV"/>
    <property type="match status" value="1"/>
</dbReference>
<dbReference type="InterPro" id="IPR001241">
    <property type="entry name" value="Topo_IIA"/>
</dbReference>
<sequence>MSCIFSRVRRPGVAHSLRLGPCRLRHYFTSSIVDGHHRKLTQRRIPYQQLSITRNDGLRPAFGSRDSSLRHLGLLSDNHSTRHTPKRHLSIEQPPADSATAATKSLEDTYSRKTPLEHILLRPSMYVGPTERLPPVSSWVLQSDIDSSVSTPSPWTMQRQELSCVPALIKIFDEILVNASDNRLRHPGSCNQIDVIIHRGGKKGVDKRLLEHIPDPSKPYISIRNNGKSIPIQIHKKENIYIPELLFGHLLTGSNFDDDEKRLTGGRHGYGAKLTNVFSEQFTLEIGDAHSTKGKYKTYKQTWEHNMSVCHEAEVTTVDRDGTLNKDDLEFTKVSFVPDLSRLTHDHRRTTIPDEEYQLMRRRVVDIAGCAGGKLAVTLNGEPIALSGFQDYVDLYRHHTSSSTQPPPTFYHKLNSRWEVVVGLSEHKSLESISFVNGMSTSRGGTHVDVISRQISQYIADYINTKMSKELDRLQAQAPINITPRMVRRHLFLCVNSLIENPSFDSQMKECLTSNPENFGSQFELPNRFLKKLVKPLDASKGIDEDIDESDVDEHSKPTKGEGPGIVEQVIQMAMGVHQFNIAKLMKEIGASGKQNKRQVLSIPKLEDANLAGSTSVGVNNPCTLILTEGDSAKALAVAGLEVVGRDHYGVFPLRGKFMNVRSVTVTKLTSNAELKAMCTILGLQFDKTYETTAERQELRYGHVMLMTDQDADGSHIKGLIMNLFRCYWPALLKPPNDDKDGHPILSMFITPLLKASKKGKKKDTHNFFSMAEYDAWRLSLEDDEVRKWSIKYYKGLGTSTPAEAKEYFVSFIKHHCPFRWESEVRDGERLDMAFKKERADDRKDWILNVYDKNSQLSMDESNSVTYGDFVDNELIHFSHANNIRSLPSVVDGLKPSQRKVLYACFKRNLKDEIKVAQLAGYCAEHTAYHHGEASLHATIIGMAQDFCGSNNINLLTPSGQFGTRLEGGKDCASPRYIFTYLSPIARLLFPVEDDVLLEYKEEDGQIIEPEFYCPIIPLLLVNGCQGIGTGWSTFIPQHDPMDVLNYIRAKLDESELAQIKPYVRGFDGVITVDKSSGKYITEGVISVPTKSSESVTISELPVGVWTNDYKKRLVSMLRRGEIQSFSQDHTTTKVCFHIKMNTAKLNRLAKSDTFIKQFKLRNSLSTRNMHAFTPDLRITRYKTPQDIADEYFPVRLKLYSDRKSVLESNMEYSASLLMNKSRFIQAVSEDRINLLHGRKSKDATTAQLEEMGFLKQSDLDAIKSNNDVAKRRSLSSVNANIESSEEDGGTHDLSKEYDYLLNLPLSSLTSELTTSSNVLEKIVALNEETDKTEAKLDVIRNTSAADLWRDDLDKLEPHLK</sequence>
<dbReference type="SUPFAM" id="SSF56719">
    <property type="entry name" value="Type II DNA topoisomerase"/>
    <property type="match status" value="1"/>
</dbReference>
<evidence type="ECO:0000259" key="17">
    <source>
        <dbReference type="PROSITE" id="PS52040"/>
    </source>
</evidence>
<dbReference type="Gene3D" id="3.30.1360.40">
    <property type="match status" value="1"/>
</dbReference>
<dbReference type="Gene3D" id="3.30.565.10">
    <property type="entry name" value="Histidine kinase-like ATPase, C-terminal domain"/>
    <property type="match status" value="1"/>
</dbReference>
<comment type="similarity">
    <text evidence="5 14">Belongs to the type II topoisomerase family.</text>
</comment>
<dbReference type="Pfam" id="PF01751">
    <property type="entry name" value="Toprim"/>
    <property type="match status" value="1"/>
</dbReference>
<accession>A0ABD3NCJ8</accession>
<dbReference type="InterPro" id="IPR003594">
    <property type="entry name" value="HATPase_dom"/>
</dbReference>
<comment type="caution">
    <text evidence="18">The sequence shown here is derived from an EMBL/GenBank/DDBJ whole genome shotgun (WGS) entry which is preliminary data.</text>
</comment>
<dbReference type="InterPro" id="IPR020568">
    <property type="entry name" value="Ribosomal_Su5_D2-typ_SF"/>
</dbReference>
<dbReference type="GO" id="GO:0005524">
    <property type="term" value="F:ATP binding"/>
    <property type="evidence" value="ECO:0007669"/>
    <property type="project" value="UniProtKB-UniRule"/>
</dbReference>
<feature type="domain" description="Topo IIA-type catalytic" evidence="17">
    <location>
        <begin position="887"/>
        <end position="1353"/>
    </location>
</feature>
<keyword evidence="6" id="KW-0479">Metal-binding</keyword>
<dbReference type="PROSITE" id="PS00177">
    <property type="entry name" value="TOPOISOMERASE_II"/>
    <property type="match status" value="1"/>
</dbReference>
<evidence type="ECO:0000256" key="10">
    <source>
        <dbReference type="ARBA" id="ARBA00023029"/>
    </source>
</evidence>
<dbReference type="PRINTS" id="PR00418">
    <property type="entry name" value="TPI2FAMILY"/>
</dbReference>
<evidence type="ECO:0000256" key="2">
    <source>
        <dbReference type="ARBA" id="ARBA00001913"/>
    </source>
</evidence>
<evidence type="ECO:0000313" key="19">
    <source>
        <dbReference type="Proteomes" id="UP001530400"/>
    </source>
</evidence>
<evidence type="ECO:0000256" key="7">
    <source>
        <dbReference type="ARBA" id="ARBA00022741"/>
    </source>
</evidence>
<name>A0ABD3NCJ8_9STRA</name>
<keyword evidence="12 13" id="KW-0413">Isomerase</keyword>
<keyword evidence="8 14" id="KW-0067">ATP-binding</keyword>
<protein>
    <recommendedName>
        <fullName evidence="14">DNA topoisomerase 2</fullName>
        <ecNumber evidence="14">5.6.2.2</ecNumber>
    </recommendedName>
</protein>
<evidence type="ECO:0000256" key="8">
    <source>
        <dbReference type="ARBA" id="ARBA00022840"/>
    </source>
</evidence>
<dbReference type="GO" id="GO:0009507">
    <property type="term" value="C:chloroplast"/>
    <property type="evidence" value="ECO:0007669"/>
    <property type="project" value="UniProtKB-SubCell"/>
</dbReference>
<dbReference type="PRINTS" id="PR01158">
    <property type="entry name" value="TOPISMRASEII"/>
</dbReference>
<dbReference type="InterPro" id="IPR018522">
    <property type="entry name" value="TopoIIA_CS"/>
</dbReference>
<evidence type="ECO:0000256" key="6">
    <source>
        <dbReference type="ARBA" id="ARBA00022723"/>
    </source>
</evidence>
<dbReference type="Gene3D" id="3.40.50.670">
    <property type="match status" value="1"/>
</dbReference>
<keyword evidence="9" id="KW-0460">Magnesium</keyword>
<keyword evidence="19" id="KW-1185">Reference proteome</keyword>
<dbReference type="InterPro" id="IPR002205">
    <property type="entry name" value="Topo_IIA_dom_A"/>
</dbReference>
<dbReference type="PROSITE" id="PS52040">
    <property type="entry name" value="TOPO_IIA"/>
    <property type="match status" value="1"/>
</dbReference>
<dbReference type="Gene3D" id="3.30.230.10">
    <property type="match status" value="1"/>
</dbReference>
<evidence type="ECO:0000256" key="12">
    <source>
        <dbReference type="ARBA" id="ARBA00023235"/>
    </source>
</evidence>
<comment type="function">
    <text evidence="14">Control of topological states of DNA by transient breakage and subsequent rejoining of DNA strands. Topoisomerase II makes double-strand breaks.</text>
</comment>
<dbReference type="InterPro" id="IPR050634">
    <property type="entry name" value="DNA_Topoisomerase_II"/>
</dbReference>
<dbReference type="GO" id="GO:0046872">
    <property type="term" value="F:metal ion binding"/>
    <property type="evidence" value="ECO:0007669"/>
    <property type="project" value="UniProtKB-KW"/>
</dbReference>
<dbReference type="SMART" id="SM00434">
    <property type="entry name" value="TOP4c"/>
    <property type="match status" value="1"/>
</dbReference>
<dbReference type="Proteomes" id="UP001530400">
    <property type="component" value="Unassembled WGS sequence"/>
</dbReference>
<dbReference type="EMBL" id="JALLPJ020001311">
    <property type="protein sequence ID" value="KAL3770430.1"/>
    <property type="molecule type" value="Genomic_DNA"/>
</dbReference>
<dbReference type="FunFam" id="3.30.1490.30:FF:000001">
    <property type="entry name" value="DNA topoisomerase 2"/>
    <property type="match status" value="1"/>
</dbReference>
<dbReference type="FunFam" id="3.40.50.670:FF:000001">
    <property type="entry name" value="DNA topoisomerase 2"/>
    <property type="match status" value="1"/>
</dbReference>
<dbReference type="InterPro" id="IPR006171">
    <property type="entry name" value="TOPRIM_dom"/>
</dbReference>
<dbReference type="EC" id="5.6.2.2" evidence="14"/>
<evidence type="ECO:0000256" key="15">
    <source>
        <dbReference type="SAM" id="MobiDB-lite"/>
    </source>
</evidence>
<evidence type="ECO:0000259" key="16">
    <source>
        <dbReference type="PROSITE" id="PS50880"/>
    </source>
</evidence>
<dbReference type="SMART" id="SM00387">
    <property type="entry name" value="HATPase_c"/>
    <property type="match status" value="1"/>
</dbReference>
<keyword evidence="10 13" id="KW-0799">Topoisomerase</keyword>
<evidence type="ECO:0000256" key="3">
    <source>
        <dbReference type="ARBA" id="ARBA00001946"/>
    </source>
</evidence>
<feature type="domain" description="Toprim" evidence="16">
    <location>
        <begin position="623"/>
        <end position="746"/>
    </location>
</feature>
<keyword evidence="11 13" id="KW-0238">DNA-binding</keyword>
<dbReference type="Gene3D" id="3.90.199.10">
    <property type="entry name" value="Topoisomerase II, domain 5"/>
    <property type="match status" value="1"/>
</dbReference>
<dbReference type="PANTHER" id="PTHR10169">
    <property type="entry name" value="DNA TOPOISOMERASE/GYRASE"/>
    <property type="match status" value="1"/>
</dbReference>
<dbReference type="Pfam" id="PF00204">
    <property type="entry name" value="DNA_gyraseB"/>
    <property type="match status" value="1"/>
</dbReference>
<dbReference type="InterPro" id="IPR013757">
    <property type="entry name" value="Topo_IIA_A_a_sf"/>
</dbReference>
<dbReference type="Gene3D" id="1.10.268.10">
    <property type="entry name" value="Topoisomerase, domain 3"/>
    <property type="match status" value="1"/>
</dbReference>
<comment type="catalytic activity">
    <reaction evidence="1 13 14">
        <text>ATP-dependent breakage, passage and rejoining of double-stranded DNA.</text>
        <dbReference type="EC" id="5.6.2.2"/>
    </reaction>
</comment>
<organism evidence="18 19">
    <name type="scientific">Cyclotella atomus</name>
    <dbReference type="NCBI Taxonomy" id="382360"/>
    <lineage>
        <taxon>Eukaryota</taxon>
        <taxon>Sar</taxon>
        <taxon>Stramenopiles</taxon>
        <taxon>Ochrophyta</taxon>
        <taxon>Bacillariophyta</taxon>
        <taxon>Coscinodiscophyceae</taxon>
        <taxon>Thalassiosirophycidae</taxon>
        <taxon>Stephanodiscales</taxon>
        <taxon>Stephanodiscaceae</taxon>
        <taxon>Cyclotella</taxon>
    </lineage>
</organism>
<keyword evidence="7 14" id="KW-0547">Nucleotide-binding</keyword>
<dbReference type="InterPro" id="IPR014721">
    <property type="entry name" value="Ribsml_uS5_D2-typ_fold_subgr"/>
</dbReference>
<comment type="subunit">
    <text evidence="14">Homodimer.</text>
</comment>
<comment type="cofactor">
    <cofactor evidence="3">
        <name>Mg(2+)</name>
        <dbReference type="ChEBI" id="CHEBI:18420"/>
    </cofactor>
</comment>
<evidence type="ECO:0000256" key="11">
    <source>
        <dbReference type="ARBA" id="ARBA00023125"/>
    </source>
</evidence>
<dbReference type="GO" id="GO:0003677">
    <property type="term" value="F:DNA binding"/>
    <property type="evidence" value="ECO:0007669"/>
    <property type="project" value="UniProtKB-UniRule"/>
</dbReference>
<dbReference type="FunFam" id="3.90.199.10:FF:000002">
    <property type="entry name" value="DNA topoisomerase 2"/>
    <property type="match status" value="1"/>
</dbReference>
<dbReference type="CDD" id="cd03481">
    <property type="entry name" value="TopoIIA_Trans_ScTopoIIA"/>
    <property type="match status" value="1"/>
</dbReference>
<comment type="subcellular location">
    <subcellularLocation>
        <location evidence="4">Plastid</location>
        <location evidence="4">Chloroplast</location>
    </subcellularLocation>
</comment>
<dbReference type="InterPro" id="IPR036890">
    <property type="entry name" value="HATPase_C_sf"/>
</dbReference>
<evidence type="ECO:0000256" key="4">
    <source>
        <dbReference type="ARBA" id="ARBA00004229"/>
    </source>
</evidence>
<dbReference type="InterPro" id="IPR013506">
    <property type="entry name" value="Topo_IIA_bsu_dom2"/>
</dbReference>
<dbReference type="GO" id="GO:0003918">
    <property type="term" value="F:DNA topoisomerase type II (double strand cut, ATP-hydrolyzing) activity"/>
    <property type="evidence" value="ECO:0007669"/>
    <property type="project" value="UniProtKB-UniRule"/>
</dbReference>
<comment type="cofactor">
    <cofactor evidence="2">
        <name>Ca(2+)</name>
        <dbReference type="ChEBI" id="CHEBI:29108"/>
    </cofactor>
</comment>
<dbReference type="Gene3D" id="3.30.1490.30">
    <property type="match status" value="1"/>
</dbReference>
<dbReference type="GO" id="GO:0006265">
    <property type="term" value="P:DNA topological change"/>
    <property type="evidence" value="ECO:0007669"/>
    <property type="project" value="UniProtKB-UniRule"/>
</dbReference>
<feature type="active site" description="O-(5'-phospho-DNA)-tyrosine intermediate" evidence="13">
    <location>
        <position position="977"/>
    </location>
</feature>
<dbReference type="PANTHER" id="PTHR10169:SF38">
    <property type="entry name" value="DNA TOPOISOMERASE 2"/>
    <property type="match status" value="1"/>
</dbReference>
<dbReference type="InterPro" id="IPR031660">
    <property type="entry name" value="TOPRIM_C"/>
</dbReference>
<dbReference type="InterPro" id="IPR013759">
    <property type="entry name" value="Topo_IIA_B_C"/>
</dbReference>
<gene>
    <name evidence="18" type="ORF">ACHAWO_009510</name>
</gene>
<dbReference type="Pfam" id="PF16898">
    <property type="entry name" value="TOPRIM_C"/>
    <property type="match status" value="1"/>
</dbReference>
<evidence type="ECO:0000256" key="9">
    <source>
        <dbReference type="ARBA" id="ARBA00022842"/>
    </source>
</evidence>
<proteinExistence type="inferred from homology"/>
<evidence type="ECO:0000256" key="1">
    <source>
        <dbReference type="ARBA" id="ARBA00000185"/>
    </source>
</evidence>
<dbReference type="SMART" id="SM00433">
    <property type="entry name" value="TOP2c"/>
    <property type="match status" value="1"/>
</dbReference>
<dbReference type="SUPFAM" id="SSF55874">
    <property type="entry name" value="ATPase domain of HSP90 chaperone/DNA topoisomerase II/histidine kinase"/>
    <property type="match status" value="1"/>
</dbReference>
<evidence type="ECO:0000256" key="13">
    <source>
        <dbReference type="PROSITE-ProRule" id="PRU01384"/>
    </source>
</evidence>
<dbReference type="SUPFAM" id="SSF54211">
    <property type="entry name" value="Ribosomal protein S5 domain 2-like"/>
    <property type="match status" value="1"/>
</dbReference>